<gene>
    <name evidence="2" type="ORF">F9K94_21130</name>
</gene>
<sequence length="235" mass="25333">MRSIHSSSLIIITLFASAYIGIDQSIADTSTKGVESNGCSSCSIRGNQTNRKGASAAAIANGLGIILQSIPNTEVDIEADIKKNAREYREKINRADRRAASIEKNTSGSSFANPWAQNRNAPKKDTDTGRAPYADSKCAQIKPRANRGKIDWDSVAITNTCKFPIEVIACYYDKGAENKCTFSNTGAWGSPGRIQPGGKIASVSDTRTPLWKVKYVVCNMSGVKNHSKLCLLPKG</sequence>
<protein>
    <submittedName>
        <fullName evidence="2">Uncharacterized protein</fullName>
    </submittedName>
</protein>
<name>A0A7V7VR00_9HYPH</name>
<dbReference type="AlphaFoldDB" id="A0A7V7VR00"/>
<dbReference type="Proteomes" id="UP000460650">
    <property type="component" value="Unassembled WGS sequence"/>
</dbReference>
<feature type="region of interest" description="Disordered" evidence="1">
    <location>
        <begin position="103"/>
        <end position="135"/>
    </location>
</feature>
<accession>A0A7V7VR00</accession>
<evidence type="ECO:0000256" key="1">
    <source>
        <dbReference type="SAM" id="MobiDB-lite"/>
    </source>
</evidence>
<organism evidence="2 3">
    <name type="scientific">Brucella tritici</name>
    <dbReference type="NCBI Taxonomy" id="94626"/>
    <lineage>
        <taxon>Bacteria</taxon>
        <taxon>Pseudomonadati</taxon>
        <taxon>Pseudomonadota</taxon>
        <taxon>Alphaproteobacteria</taxon>
        <taxon>Hyphomicrobiales</taxon>
        <taxon>Brucellaceae</taxon>
        <taxon>Brucella/Ochrobactrum group</taxon>
        <taxon>Brucella</taxon>
    </lineage>
</organism>
<feature type="compositionally biased region" description="Polar residues" evidence="1">
    <location>
        <begin position="103"/>
        <end position="120"/>
    </location>
</feature>
<dbReference type="EMBL" id="WBVY01000007">
    <property type="protein sequence ID" value="KAB2655063.1"/>
    <property type="molecule type" value="Genomic_DNA"/>
</dbReference>
<dbReference type="RefSeq" id="WP_151648251.1">
    <property type="nucleotide sequence ID" value="NZ_WBVY01000007.1"/>
</dbReference>
<evidence type="ECO:0000313" key="2">
    <source>
        <dbReference type="EMBL" id="KAB2655063.1"/>
    </source>
</evidence>
<evidence type="ECO:0000313" key="3">
    <source>
        <dbReference type="Proteomes" id="UP000460650"/>
    </source>
</evidence>
<proteinExistence type="predicted"/>
<reference evidence="2 3" key="1">
    <citation type="submission" date="2019-09" db="EMBL/GenBank/DDBJ databases">
        <title>Taxonomic organization of the family Brucellaceae based on a phylogenomic approach.</title>
        <authorList>
            <person name="Leclercq S."/>
            <person name="Cloeckaert A."/>
            <person name="Zygmunt M.S."/>
        </authorList>
    </citation>
    <scope>NUCLEOTIDE SEQUENCE [LARGE SCALE GENOMIC DNA]</scope>
    <source>
        <strain evidence="2 3">TA93</strain>
    </source>
</reference>
<comment type="caution">
    <text evidence="2">The sequence shown here is derived from an EMBL/GenBank/DDBJ whole genome shotgun (WGS) entry which is preliminary data.</text>
</comment>